<sequence>MQEAIQIRAIAPEDNRALAQVIRTALAEFGANKPGTVYFDPTTDALYELFRTPGSIYFVALDANQVIGGCGIFPTENLPEGTCELVKLYVNQSARGKGLGKLLLEKSMHWAKINGYTQVYLESMPELSKAVSIYEKLGFKNLPGPLGNSGHDGCDIWMLKTL</sequence>
<dbReference type="InterPro" id="IPR016181">
    <property type="entry name" value="Acyl_CoA_acyltransferase"/>
</dbReference>
<keyword evidence="2" id="KW-0012">Acyltransferase</keyword>
<organism evidence="4 5">
    <name type="scientific">Aquirufa avitistagni</name>
    <dbReference type="NCBI Taxonomy" id="3104728"/>
    <lineage>
        <taxon>Bacteria</taxon>
        <taxon>Pseudomonadati</taxon>
        <taxon>Bacteroidota</taxon>
        <taxon>Cytophagia</taxon>
        <taxon>Cytophagales</taxon>
        <taxon>Flectobacillaceae</taxon>
        <taxon>Aquirufa</taxon>
    </lineage>
</organism>
<keyword evidence="1" id="KW-0808">Transferase</keyword>
<evidence type="ECO:0000256" key="2">
    <source>
        <dbReference type="ARBA" id="ARBA00023315"/>
    </source>
</evidence>
<evidence type="ECO:0000313" key="5">
    <source>
        <dbReference type="Proteomes" id="UP001598138"/>
    </source>
</evidence>
<dbReference type="InterPro" id="IPR050832">
    <property type="entry name" value="Bact_Acetyltransf"/>
</dbReference>
<gene>
    <name evidence="4" type="ORF">U0R10_08640</name>
</gene>
<proteinExistence type="predicted"/>
<dbReference type="Gene3D" id="3.40.630.30">
    <property type="match status" value="1"/>
</dbReference>
<name>A0ABW6DCR1_9BACT</name>
<comment type="caution">
    <text evidence="4">The sequence shown here is derived from an EMBL/GenBank/DDBJ whole genome shotgun (WGS) entry which is preliminary data.</text>
</comment>
<protein>
    <submittedName>
        <fullName evidence="4">GNAT family N-acetyltransferase</fullName>
    </submittedName>
</protein>
<dbReference type="RefSeq" id="WP_377983568.1">
    <property type="nucleotide sequence ID" value="NZ_JBBKXZ010000003.1"/>
</dbReference>
<dbReference type="CDD" id="cd04301">
    <property type="entry name" value="NAT_SF"/>
    <property type="match status" value="1"/>
</dbReference>
<dbReference type="Pfam" id="PF00583">
    <property type="entry name" value="Acetyltransf_1"/>
    <property type="match status" value="1"/>
</dbReference>
<evidence type="ECO:0000259" key="3">
    <source>
        <dbReference type="PROSITE" id="PS51186"/>
    </source>
</evidence>
<feature type="domain" description="N-acetyltransferase" evidence="3">
    <location>
        <begin position="5"/>
        <end position="162"/>
    </location>
</feature>
<dbReference type="PANTHER" id="PTHR43877">
    <property type="entry name" value="AMINOALKYLPHOSPHONATE N-ACETYLTRANSFERASE-RELATED-RELATED"/>
    <property type="match status" value="1"/>
</dbReference>
<reference evidence="4 5" key="1">
    <citation type="submission" date="2024-03" db="EMBL/GenBank/DDBJ databases">
        <title>Aquirufa genome sequencing.</title>
        <authorList>
            <person name="Pitt A."/>
            <person name="Hahn M.W."/>
        </authorList>
    </citation>
    <scope>NUCLEOTIDE SEQUENCE [LARGE SCALE GENOMIC DNA]</scope>
    <source>
        <strain evidence="4 5">OSTEICH-129V</strain>
    </source>
</reference>
<keyword evidence="5" id="KW-1185">Reference proteome</keyword>
<dbReference type="PROSITE" id="PS51186">
    <property type="entry name" value="GNAT"/>
    <property type="match status" value="1"/>
</dbReference>
<dbReference type="EMBL" id="JBBKXZ010000003">
    <property type="protein sequence ID" value="MFD3394687.1"/>
    <property type="molecule type" value="Genomic_DNA"/>
</dbReference>
<dbReference type="SUPFAM" id="SSF55729">
    <property type="entry name" value="Acyl-CoA N-acyltransferases (Nat)"/>
    <property type="match status" value="1"/>
</dbReference>
<evidence type="ECO:0000313" key="4">
    <source>
        <dbReference type="EMBL" id="MFD3394687.1"/>
    </source>
</evidence>
<dbReference type="Proteomes" id="UP001598138">
    <property type="component" value="Unassembled WGS sequence"/>
</dbReference>
<evidence type="ECO:0000256" key="1">
    <source>
        <dbReference type="ARBA" id="ARBA00022679"/>
    </source>
</evidence>
<dbReference type="InterPro" id="IPR000182">
    <property type="entry name" value="GNAT_dom"/>
</dbReference>
<dbReference type="PANTHER" id="PTHR43877:SF2">
    <property type="entry name" value="AMINOALKYLPHOSPHONATE N-ACETYLTRANSFERASE-RELATED"/>
    <property type="match status" value="1"/>
</dbReference>
<accession>A0ABW6DCR1</accession>